<keyword evidence="1" id="KW-0812">Transmembrane</keyword>
<feature type="transmembrane region" description="Helical" evidence="1">
    <location>
        <begin position="347"/>
        <end position="364"/>
    </location>
</feature>
<feature type="transmembrane region" description="Helical" evidence="1">
    <location>
        <begin position="310"/>
        <end position="335"/>
    </location>
</feature>
<feature type="signal peptide" evidence="2">
    <location>
        <begin position="1"/>
        <end position="19"/>
    </location>
</feature>
<dbReference type="InterPro" id="IPR032809">
    <property type="entry name" value="Put_HupE_UreJ"/>
</dbReference>
<feature type="transmembrane region" description="Helical" evidence="1">
    <location>
        <begin position="227"/>
        <end position="249"/>
    </location>
</feature>
<feature type="chain" id="PRO_5010167517" description="HupE/UreJ protein" evidence="2">
    <location>
        <begin position="20"/>
        <end position="367"/>
    </location>
</feature>
<dbReference type="RefSeq" id="WP_070986273.1">
    <property type="nucleotide sequence ID" value="NZ_MKJU01000028.1"/>
</dbReference>
<dbReference type="Pfam" id="PF13795">
    <property type="entry name" value="HupE_UreJ_2"/>
    <property type="match status" value="1"/>
</dbReference>
<evidence type="ECO:0000256" key="1">
    <source>
        <dbReference type="SAM" id="Phobius"/>
    </source>
</evidence>
<keyword evidence="4" id="KW-1185">Reference proteome</keyword>
<dbReference type="EMBL" id="MKJU01000028">
    <property type="protein sequence ID" value="OHU89646.1"/>
    <property type="molecule type" value="Genomic_DNA"/>
</dbReference>
<evidence type="ECO:0000313" key="3">
    <source>
        <dbReference type="EMBL" id="OHU89646.1"/>
    </source>
</evidence>
<dbReference type="AlphaFoldDB" id="A0A1S1MT14"/>
<keyword evidence="1" id="KW-1133">Transmembrane helix</keyword>
<dbReference type="STRING" id="1859457.BET10_16095"/>
<dbReference type="OrthoDB" id="9808870at2"/>
<name>A0A1S1MT14_9GAMM</name>
<feature type="transmembrane region" description="Helical" evidence="1">
    <location>
        <begin position="255"/>
        <end position="272"/>
    </location>
</feature>
<gene>
    <name evidence="3" type="ORF">BET10_16095</name>
</gene>
<protein>
    <recommendedName>
        <fullName evidence="5">HupE/UreJ protein</fullName>
    </recommendedName>
</protein>
<feature type="transmembrane region" description="Helical" evidence="1">
    <location>
        <begin position="185"/>
        <end position="207"/>
    </location>
</feature>
<sequence>MKKFILIMSLLCCLVPAYGHQLSTAYLTLEAAPNGKVAGQLQIRGFDLNHALQLDSDNNAQLSWLEVHSRTQKITQYMANNLSLSRSEQACQLLFDDQLKAAQRLNQGYVVAHFEAQCATAGALHVTYHAVFAHDGDHKLVINVLTPDDGAISHVLAFEEQTVSLDITSGSKFTTFVEYLYQGVLHIWIGLDHILFLLVLLITCVLVRNQGQWQVKHSRRKIIISTAWIVTAFTLAHSITLTATAMNWLVLDSRWVEVGIAISVLLSALNNIWPIVYRLAGITFAFGLLHGMGFAGVLSELGLPADLKLLSVLAFNLGVEVGQLSILAVALPILISLRTFSWYRLYFVRYSSLLIAVIALQWTVDRL</sequence>
<keyword evidence="2" id="KW-0732">Signal</keyword>
<proteinExistence type="predicted"/>
<accession>A0A1S1MT14</accession>
<dbReference type="Proteomes" id="UP000179786">
    <property type="component" value="Unassembled WGS sequence"/>
</dbReference>
<reference evidence="3 4" key="1">
    <citation type="submission" date="2016-09" db="EMBL/GenBank/DDBJ databases">
        <title>Pseudoalteromonas amylolytica sp. nov., isolated from the surface seawater.</title>
        <authorList>
            <person name="Wu Y.-H."/>
            <person name="Cheng H."/>
            <person name="Jin X.-B."/>
            <person name="Wang C.-S."/>
            <person name="Xu X.-W."/>
        </authorList>
    </citation>
    <scope>NUCLEOTIDE SEQUENCE [LARGE SCALE GENOMIC DNA]</scope>
    <source>
        <strain evidence="3 4">JW1</strain>
    </source>
</reference>
<keyword evidence="1" id="KW-0472">Membrane</keyword>
<evidence type="ECO:0000313" key="4">
    <source>
        <dbReference type="Proteomes" id="UP000179786"/>
    </source>
</evidence>
<comment type="caution">
    <text evidence="3">The sequence shown here is derived from an EMBL/GenBank/DDBJ whole genome shotgun (WGS) entry which is preliminary data.</text>
</comment>
<feature type="transmembrane region" description="Helical" evidence="1">
    <location>
        <begin position="279"/>
        <end position="298"/>
    </location>
</feature>
<evidence type="ECO:0000256" key="2">
    <source>
        <dbReference type="SAM" id="SignalP"/>
    </source>
</evidence>
<evidence type="ECO:0008006" key="5">
    <source>
        <dbReference type="Google" id="ProtNLM"/>
    </source>
</evidence>
<organism evidence="3 4">
    <name type="scientific">Pseudoalteromonas amylolytica</name>
    <dbReference type="NCBI Taxonomy" id="1859457"/>
    <lineage>
        <taxon>Bacteria</taxon>
        <taxon>Pseudomonadati</taxon>
        <taxon>Pseudomonadota</taxon>
        <taxon>Gammaproteobacteria</taxon>
        <taxon>Alteromonadales</taxon>
        <taxon>Pseudoalteromonadaceae</taxon>
        <taxon>Pseudoalteromonas</taxon>
    </lineage>
</organism>